<dbReference type="KEGG" id="crq:GCK72_003838"/>
<dbReference type="CDD" id="cd00037">
    <property type="entry name" value="CLECT"/>
    <property type="match status" value="2"/>
</dbReference>
<reference evidence="4" key="1">
    <citation type="submission" date="2007-07" db="EMBL/GenBank/DDBJ databases">
        <title>PCAP assembly of the Caenorhabditis remanei genome.</title>
        <authorList>
            <consortium name="The Caenorhabditis remanei Sequencing Consortium"/>
            <person name="Wilson R.K."/>
        </authorList>
    </citation>
    <scope>NUCLEOTIDE SEQUENCE [LARGE SCALE GENOMIC DNA]</scope>
    <source>
        <strain evidence="4">PB4641</strain>
    </source>
</reference>
<organism evidence="5">
    <name type="scientific">Caenorhabditis remanei</name>
    <name type="common">Caenorhabditis vulgaris</name>
    <dbReference type="NCBI Taxonomy" id="31234"/>
    <lineage>
        <taxon>Eukaryota</taxon>
        <taxon>Metazoa</taxon>
        <taxon>Ecdysozoa</taxon>
        <taxon>Nematoda</taxon>
        <taxon>Chromadorea</taxon>
        <taxon>Rhabditida</taxon>
        <taxon>Rhabditina</taxon>
        <taxon>Rhabditomorpha</taxon>
        <taxon>Rhabditoidea</taxon>
        <taxon>Rhabditidae</taxon>
        <taxon>Peloderinae</taxon>
        <taxon>Caenorhabditis</taxon>
    </lineage>
</organism>
<dbReference type="eggNOG" id="KOG4297">
    <property type="taxonomic scope" value="Eukaryota"/>
</dbReference>
<dbReference type="OrthoDB" id="5778222at2759"/>
<dbReference type="PANTHER" id="PTHR22991:SF44">
    <property type="entry name" value="C-TYPE LECTIN-RELATED"/>
    <property type="match status" value="1"/>
</dbReference>
<dbReference type="InterPro" id="IPR016186">
    <property type="entry name" value="C-type_lectin-like/link_sf"/>
</dbReference>
<dbReference type="InterPro" id="IPR050976">
    <property type="entry name" value="Snaclec"/>
</dbReference>
<keyword evidence="2" id="KW-0732">Signal</keyword>
<sequence>MKPYLLLLLLIPIVLFSYIDAEQVCRDGYTMVNNKCLAFMQTPQKYDDAEKTCRFNSGGVVVLSKNAVDNRALVNFLSVWNVANVFIGLKCSNGDTSTCQWDDLDGLNDYNNFAAGYPLSSQECVILDSQSGKWTSQSCDQPMQYVCELPPTERDCNSNCEVNYNNNCYIRIITPKSFADAENTCKKLNSHLTSVLSYLEFRLIAEMYRTPGQYWIGGLCASNDSPIEWLDQSQGEFSFGKTIIDGNCLQYGVDDRSLGTSYYGQNCQGMTPFICKRPASC</sequence>
<evidence type="ECO:0000313" key="4">
    <source>
        <dbReference type="EMBL" id="EFP11557.1"/>
    </source>
</evidence>
<dbReference type="RefSeq" id="XP_003099131.2">
    <property type="nucleotide sequence ID" value="XM_003099083.2"/>
</dbReference>
<dbReference type="EMBL" id="DS268491">
    <property type="protein sequence ID" value="EFP11557.1"/>
    <property type="molecule type" value="Genomic_DNA"/>
</dbReference>
<dbReference type="STRING" id="31234.E3MXH9"/>
<protein>
    <recommendedName>
        <fullName evidence="3">C-type lectin domain-containing protein</fullName>
    </recommendedName>
</protein>
<dbReference type="PANTHER" id="PTHR22991">
    <property type="entry name" value="PROTEIN CBG13490"/>
    <property type="match status" value="1"/>
</dbReference>
<dbReference type="InterPro" id="IPR001304">
    <property type="entry name" value="C-type_lectin-like"/>
</dbReference>
<dbReference type="OMA" id="SHNDINW"/>
<dbReference type="SMART" id="SM00034">
    <property type="entry name" value="CLECT"/>
    <property type="match status" value="2"/>
</dbReference>
<dbReference type="HOGENOM" id="CLU_037161_1_0_1"/>
<feature type="signal peptide" evidence="2">
    <location>
        <begin position="1"/>
        <end position="21"/>
    </location>
</feature>
<evidence type="ECO:0000256" key="1">
    <source>
        <dbReference type="ARBA" id="ARBA00023157"/>
    </source>
</evidence>
<feature type="domain" description="C-type lectin" evidence="3">
    <location>
        <begin position="32"/>
        <end position="148"/>
    </location>
</feature>
<evidence type="ECO:0000256" key="2">
    <source>
        <dbReference type="SAM" id="SignalP"/>
    </source>
</evidence>
<keyword evidence="5" id="KW-1185">Reference proteome</keyword>
<dbReference type="CTD" id="9802521"/>
<gene>
    <name evidence="4" type="ORF">CRE_28920</name>
</gene>
<name>E3MXH9_CAERE</name>
<feature type="chain" id="PRO_5003175680" description="C-type lectin domain-containing protein" evidence="2">
    <location>
        <begin position="22"/>
        <end position="281"/>
    </location>
</feature>
<accession>E3MXH9</accession>
<dbReference type="InParanoid" id="E3MXH9"/>
<dbReference type="AlphaFoldDB" id="E3MXH9"/>
<dbReference type="InterPro" id="IPR016187">
    <property type="entry name" value="CTDL_fold"/>
</dbReference>
<dbReference type="Proteomes" id="UP000008281">
    <property type="component" value="Unassembled WGS sequence"/>
</dbReference>
<keyword evidence="1" id="KW-1015">Disulfide bond</keyword>
<dbReference type="GeneID" id="9802521"/>
<dbReference type="PROSITE" id="PS50041">
    <property type="entry name" value="C_TYPE_LECTIN_2"/>
    <property type="match status" value="2"/>
</dbReference>
<dbReference type="SUPFAM" id="SSF56436">
    <property type="entry name" value="C-type lectin-like"/>
    <property type="match status" value="2"/>
</dbReference>
<proteinExistence type="predicted"/>
<evidence type="ECO:0000259" key="3">
    <source>
        <dbReference type="PROSITE" id="PS50041"/>
    </source>
</evidence>
<feature type="domain" description="C-type lectin" evidence="3">
    <location>
        <begin position="164"/>
        <end position="276"/>
    </location>
</feature>
<dbReference type="Gene3D" id="3.10.100.10">
    <property type="entry name" value="Mannose-Binding Protein A, subunit A"/>
    <property type="match status" value="2"/>
</dbReference>
<dbReference type="Pfam" id="PF00059">
    <property type="entry name" value="Lectin_C"/>
    <property type="match status" value="2"/>
</dbReference>
<evidence type="ECO:0000313" key="5">
    <source>
        <dbReference type="Proteomes" id="UP000008281"/>
    </source>
</evidence>